<dbReference type="PANTHER" id="PTHR47191:SF2">
    <property type="entry name" value="OS05G0170800 PROTEIN"/>
    <property type="match status" value="1"/>
</dbReference>
<reference evidence="5" key="1">
    <citation type="journal article" date="2019" name="Int. J. Syst. Evol. Microbiol.">
        <title>The Global Catalogue of Microorganisms (GCM) 10K type strain sequencing project: providing services to taxonomists for standard genome sequencing and annotation.</title>
        <authorList>
            <consortium name="The Broad Institute Genomics Platform"/>
            <consortium name="The Broad Institute Genome Sequencing Center for Infectious Disease"/>
            <person name="Wu L."/>
            <person name="Ma J."/>
        </authorList>
    </citation>
    <scope>NUCLEOTIDE SEQUENCE [LARGE SCALE GENOMIC DNA]</scope>
    <source>
        <strain evidence="5">CECT 7131</strain>
    </source>
</reference>
<dbReference type="InterPro" id="IPR007474">
    <property type="entry name" value="ApaG_domain"/>
</dbReference>
<dbReference type="Pfam" id="PF04379">
    <property type="entry name" value="DUF525"/>
    <property type="match status" value="1"/>
</dbReference>
<dbReference type="RefSeq" id="WP_290319594.1">
    <property type="nucleotide sequence ID" value="NZ_JAUFPN010000195.1"/>
</dbReference>
<organism evidence="4 5">
    <name type="scientific">Paeniroseomonas aquatica</name>
    <dbReference type="NCBI Taxonomy" id="373043"/>
    <lineage>
        <taxon>Bacteria</taxon>
        <taxon>Pseudomonadati</taxon>
        <taxon>Pseudomonadota</taxon>
        <taxon>Alphaproteobacteria</taxon>
        <taxon>Acetobacterales</taxon>
        <taxon>Acetobacteraceae</taxon>
        <taxon>Paeniroseomonas</taxon>
    </lineage>
</organism>
<evidence type="ECO:0000313" key="5">
    <source>
        <dbReference type="Proteomes" id="UP001529369"/>
    </source>
</evidence>
<evidence type="ECO:0000256" key="1">
    <source>
        <dbReference type="ARBA" id="ARBA00017693"/>
    </source>
</evidence>
<dbReference type="HAMAP" id="MF_00791">
    <property type="entry name" value="ApaG"/>
    <property type="match status" value="1"/>
</dbReference>
<keyword evidence="5" id="KW-1185">Reference proteome</keyword>
<dbReference type="SUPFAM" id="SSF110069">
    <property type="entry name" value="ApaG-like"/>
    <property type="match status" value="1"/>
</dbReference>
<sequence length="147" mass="16333">MPSPPADPDPNAARQPGYTAVTREVRVSVRTFYLADQSEPERNHYVWAYRVSIANEGRQAVQLLKRTWLITDAQGRTQRVHGDGVVGERPVLDPGESFEYTSGTPLTTPSGFMRGTYHMVLTDTGEGFDAAIPTFSLDSPHQPHQLH</sequence>
<accession>A0ABT8AD00</accession>
<evidence type="ECO:0000259" key="3">
    <source>
        <dbReference type="PROSITE" id="PS51087"/>
    </source>
</evidence>
<dbReference type="PROSITE" id="PS51087">
    <property type="entry name" value="APAG"/>
    <property type="match status" value="1"/>
</dbReference>
<dbReference type="Gene3D" id="2.60.40.1470">
    <property type="entry name" value="ApaG domain"/>
    <property type="match status" value="1"/>
</dbReference>
<dbReference type="PANTHER" id="PTHR47191">
    <property type="entry name" value="OS05G0170800 PROTEIN"/>
    <property type="match status" value="1"/>
</dbReference>
<comment type="caution">
    <text evidence="4">The sequence shown here is derived from an EMBL/GenBank/DDBJ whole genome shotgun (WGS) entry which is preliminary data.</text>
</comment>
<dbReference type="InterPro" id="IPR050718">
    <property type="entry name" value="ApaG-like"/>
</dbReference>
<protein>
    <recommendedName>
        <fullName evidence="1 2">Protein ApaG</fullName>
    </recommendedName>
</protein>
<gene>
    <name evidence="2 4" type="primary">apaG</name>
    <name evidence="4" type="ORF">QWZ14_24490</name>
</gene>
<evidence type="ECO:0000256" key="2">
    <source>
        <dbReference type="HAMAP-Rule" id="MF_00791"/>
    </source>
</evidence>
<dbReference type="InterPro" id="IPR023065">
    <property type="entry name" value="Uncharacterised_ApaG"/>
</dbReference>
<dbReference type="Proteomes" id="UP001529369">
    <property type="component" value="Unassembled WGS sequence"/>
</dbReference>
<feature type="domain" description="ApaG" evidence="3">
    <location>
        <begin position="19"/>
        <end position="144"/>
    </location>
</feature>
<dbReference type="InterPro" id="IPR036767">
    <property type="entry name" value="ApaG_sf"/>
</dbReference>
<dbReference type="EMBL" id="JAUFPN010000195">
    <property type="protein sequence ID" value="MDN3567550.1"/>
    <property type="molecule type" value="Genomic_DNA"/>
</dbReference>
<dbReference type="NCBIfam" id="NF003967">
    <property type="entry name" value="PRK05461.1"/>
    <property type="match status" value="1"/>
</dbReference>
<proteinExistence type="inferred from homology"/>
<evidence type="ECO:0000313" key="4">
    <source>
        <dbReference type="EMBL" id="MDN3567550.1"/>
    </source>
</evidence>
<name>A0ABT8AD00_9PROT</name>